<feature type="signal peptide" evidence="1">
    <location>
        <begin position="1"/>
        <end position="22"/>
    </location>
</feature>
<dbReference type="AlphaFoldDB" id="A0A0C2MTM6"/>
<evidence type="ECO:0000256" key="1">
    <source>
        <dbReference type="SAM" id="SignalP"/>
    </source>
</evidence>
<name>A0A0C2MTM6_THEKT</name>
<protein>
    <submittedName>
        <fullName evidence="2">Uncharacterized protein</fullName>
    </submittedName>
</protein>
<sequence>MDHLSKNRLAVLWSTLLVLGWSHESIEVKTRPAWKDEIPRIDHISIKDECGRVEVVRNHYLPHFILVITKCHHEHGTEKMTIYKYDQSKSNITVIRSAMFVKSDQLSDLNLFSLIKLIIFTSGYVRSFMSNTPLNLISRSFIRNKKYQLLVEIDLSNEVIQSPH</sequence>
<feature type="chain" id="PRO_5002164570" evidence="1">
    <location>
        <begin position="23"/>
        <end position="164"/>
    </location>
</feature>
<organism evidence="2 3">
    <name type="scientific">Thelohanellus kitauei</name>
    <name type="common">Myxosporean</name>
    <dbReference type="NCBI Taxonomy" id="669202"/>
    <lineage>
        <taxon>Eukaryota</taxon>
        <taxon>Metazoa</taxon>
        <taxon>Cnidaria</taxon>
        <taxon>Myxozoa</taxon>
        <taxon>Myxosporea</taxon>
        <taxon>Bivalvulida</taxon>
        <taxon>Platysporina</taxon>
        <taxon>Myxobolidae</taxon>
        <taxon>Thelohanellus</taxon>
    </lineage>
</organism>
<reference evidence="2 3" key="1">
    <citation type="journal article" date="2014" name="Genome Biol. Evol.">
        <title>The genome of the myxosporean Thelohanellus kitauei shows adaptations to nutrient acquisition within its fish host.</title>
        <authorList>
            <person name="Yang Y."/>
            <person name="Xiong J."/>
            <person name="Zhou Z."/>
            <person name="Huo F."/>
            <person name="Miao W."/>
            <person name="Ran C."/>
            <person name="Liu Y."/>
            <person name="Zhang J."/>
            <person name="Feng J."/>
            <person name="Wang M."/>
            <person name="Wang M."/>
            <person name="Wang L."/>
            <person name="Yao B."/>
        </authorList>
    </citation>
    <scope>NUCLEOTIDE SEQUENCE [LARGE SCALE GENOMIC DNA]</scope>
    <source>
        <strain evidence="2">Wuqing</strain>
    </source>
</reference>
<gene>
    <name evidence="2" type="ORF">RF11_16500</name>
</gene>
<evidence type="ECO:0000313" key="3">
    <source>
        <dbReference type="Proteomes" id="UP000031668"/>
    </source>
</evidence>
<comment type="caution">
    <text evidence="2">The sequence shown here is derived from an EMBL/GenBank/DDBJ whole genome shotgun (WGS) entry which is preliminary data.</text>
</comment>
<keyword evidence="1" id="KW-0732">Signal</keyword>
<dbReference type="EMBL" id="JWZT01002000">
    <property type="protein sequence ID" value="KII70656.1"/>
    <property type="molecule type" value="Genomic_DNA"/>
</dbReference>
<accession>A0A0C2MTM6</accession>
<keyword evidence="3" id="KW-1185">Reference proteome</keyword>
<evidence type="ECO:0000313" key="2">
    <source>
        <dbReference type="EMBL" id="KII70656.1"/>
    </source>
</evidence>
<proteinExistence type="predicted"/>
<dbReference type="Proteomes" id="UP000031668">
    <property type="component" value="Unassembled WGS sequence"/>
</dbReference>